<reference evidence="3 4" key="1">
    <citation type="submission" date="2016-10" db="EMBL/GenBank/DDBJ databases">
        <authorList>
            <person name="de Groot N.N."/>
        </authorList>
    </citation>
    <scope>NUCLEOTIDE SEQUENCE [LARGE SCALE GENOMIC DNA]</scope>
    <source>
        <strain evidence="3 4">DSM 21019</strain>
    </source>
</reference>
<dbReference type="SUPFAM" id="SSF53756">
    <property type="entry name" value="UDP-Glycosyltransferase/glycogen phosphorylase"/>
    <property type="match status" value="1"/>
</dbReference>
<dbReference type="OrthoDB" id="9790710at2"/>
<sequence length="380" mass="43479">MVITHVLSSIDNKGGGPSRSCTQLIEELSRIRPDYSIQLLTKITDDPFLNSFKNQNAEIYNLSYDKLGRLEDFKGVVNTIKSSIFHGHGIWQLPVHQMASYSRMNKIPYLISPRGMLEPWSLKQKRLKKNVALKLYQRLDLEKANCIHATSELEAKSIRKLGLNNPIAIIPNGIPLQYPISEFDKVENGRREILFLSRIHPKKGIENLIQAWSMIPESERKEWKVNVVGNGQENYIKSLKNLVKENNLQSSIDFSPPIYGAKKQELFNRAEIFVLPTYTENFGIVVTESLASGTPVITTKGAPWHDLEIYNCGWWIDIGVLPLFKVLRESIKLPKEDLKSMGINGRKLIESKYDISITGNQMARLYEWLERDDPKPDFVV</sequence>
<evidence type="ECO:0000259" key="1">
    <source>
        <dbReference type="Pfam" id="PF00534"/>
    </source>
</evidence>
<dbReference type="PANTHER" id="PTHR12526">
    <property type="entry name" value="GLYCOSYLTRANSFERASE"/>
    <property type="match status" value="1"/>
</dbReference>
<protein>
    <submittedName>
        <fullName evidence="3">Glycosyltransferase involved in cell wall bisynthesis</fullName>
    </submittedName>
</protein>
<accession>A0A1I6FN04</accession>
<dbReference type="EMBL" id="FOYQ01000001">
    <property type="protein sequence ID" value="SFR31329.1"/>
    <property type="molecule type" value="Genomic_DNA"/>
</dbReference>
<dbReference type="Pfam" id="PF13439">
    <property type="entry name" value="Glyco_transf_4"/>
    <property type="match status" value="1"/>
</dbReference>
<feature type="domain" description="Glycosyl transferase family 1" evidence="1">
    <location>
        <begin position="187"/>
        <end position="303"/>
    </location>
</feature>
<dbReference type="Gene3D" id="3.40.50.2000">
    <property type="entry name" value="Glycogen Phosphorylase B"/>
    <property type="match status" value="2"/>
</dbReference>
<dbReference type="GO" id="GO:0016757">
    <property type="term" value="F:glycosyltransferase activity"/>
    <property type="evidence" value="ECO:0007669"/>
    <property type="project" value="InterPro"/>
</dbReference>
<name>A0A1I6FN04_9FLAO</name>
<evidence type="ECO:0000313" key="3">
    <source>
        <dbReference type="EMBL" id="SFR31329.1"/>
    </source>
</evidence>
<dbReference type="Pfam" id="PF00534">
    <property type="entry name" value="Glycos_transf_1"/>
    <property type="match status" value="1"/>
</dbReference>
<evidence type="ECO:0000259" key="2">
    <source>
        <dbReference type="Pfam" id="PF13439"/>
    </source>
</evidence>
<dbReference type="InterPro" id="IPR001296">
    <property type="entry name" value="Glyco_trans_1"/>
</dbReference>
<dbReference type="STRING" id="400055.SAMN04490243_0156"/>
<proteinExistence type="predicted"/>
<evidence type="ECO:0000313" key="4">
    <source>
        <dbReference type="Proteomes" id="UP000199534"/>
    </source>
</evidence>
<organism evidence="3 4">
    <name type="scientific">Robiginitalea myxolifaciens</name>
    <dbReference type="NCBI Taxonomy" id="400055"/>
    <lineage>
        <taxon>Bacteria</taxon>
        <taxon>Pseudomonadati</taxon>
        <taxon>Bacteroidota</taxon>
        <taxon>Flavobacteriia</taxon>
        <taxon>Flavobacteriales</taxon>
        <taxon>Flavobacteriaceae</taxon>
        <taxon>Robiginitalea</taxon>
    </lineage>
</organism>
<dbReference type="Proteomes" id="UP000199534">
    <property type="component" value="Unassembled WGS sequence"/>
</dbReference>
<feature type="domain" description="Glycosyltransferase subfamily 4-like N-terminal" evidence="2">
    <location>
        <begin position="15"/>
        <end position="177"/>
    </location>
</feature>
<dbReference type="RefSeq" id="WP_092979907.1">
    <property type="nucleotide sequence ID" value="NZ_FOYQ01000001.1"/>
</dbReference>
<keyword evidence="3" id="KW-0808">Transferase</keyword>
<dbReference type="InterPro" id="IPR028098">
    <property type="entry name" value="Glyco_trans_4-like_N"/>
</dbReference>
<keyword evidence="4" id="KW-1185">Reference proteome</keyword>
<dbReference type="AlphaFoldDB" id="A0A1I6FN04"/>
<gene>
    <name evidence="3" type="ORF">SAMN04490243_0156</name>
</gene>